<organism evidence="1 2">
    <name type="scientific">Trichonephila clavata</name>
    <name type="common">Joro spider</name>
    <name type="synonym">Nephila clavata</name>
    <dbReference type="NCBI Taxonomy" id="2740835"/>
    <lineage>
        <taxon>Eukaryota</taxon>
        <taxon>Metazoa</taxon>
        <taxon>Ecdysozoa</taxon>
        <taxon>Arthropoda</taxon>
        <taxon>Chelicerata</taxon>
        <taxon>Arachnida</taxon>
        <taxon>Araneae</taxon>
        <taxon>Araneomorphae</taxon>
        <taxon>Entelegynae</taxon>
        <taxon>Araneoidea</taxon>
        <taxon>Nephilidae</taxon>
        <taxon>Trichonephila</taxon>
    </lineage>
</organism>
<accession>A0A8X6KPX0</accession>
<dbReference type="Proteomes" id="UP000887116">
    <property type="component" value="Unassembled WGS sequence"/>
</dbReference>
<keyword evidence="2" id="KW-1185">Reference proteome</keyword>
<dbReference type="AlphaFoldDB" id="A0A8X6KPX0"/>
<proteinExistence type="predicted"/>
<evidence type="ECO:0000313" key="2">
    <source>
        <dbReference type="Proteomes" id="UP000887116"/>
    </source>
</evidence>
<comment type="caution">
    <text evidence="1">The sequence shown here is derived from an EMBL/GenBank/DDBJ whole genome shotgun (WGS) entry which is preliminary data.</text>
</comment>
<reference evidence="1" key="1">
    <citation type="submission" date="2020-07" db="EMBL/GenBank/DDBJ databases">
        <title>Multicomponent nature underlies the extraordinary mechanical properties of spider dragline silk.</title>
        <authorList>
            <person name="Kono N."/>
            <person name="Nakamura H."/>
            <person name="Mori M."/>
            <person name="Yoshida Y."/>
            <person name="Ohtoshi R."/>
            <person name="Malay A.D."/>
            <person name="Moran D.A.P."/>
            <person name="Tomita M."/>
            <person name="Numata K."/>
            <person name="Arakawa K."/>
        </authorList>
    </citation>
    <scope>NUCLEOTIDE SEQUENCE</scope>
</reference>
<protein>
    <submittedName>
        <fullName evidence="1">Uncharacterized protein</fullName>
    </submittedName>
</protein>
<gene>
    <name evidence="1" type="ORF">TNCT_677981</name>
</gene>
<name>A0A8X6KPX0_TRICU</name>
<sequence>MAFDESKALAVLTSRILSATSAGFSTVIGVMDAKIVCTDVGSCCRKSSSMSSFGTLCEAALRFIVLRSYEGFLSPSSSQVNNFRISSCEDSPVGWISCTLMGL</sequence>
<evidence type="ECO:0000313" key="1">
    <source>
        <dbReference type="EMBL" id="GFQ79876.1"/>
    </source>
</evidence>
<dbReference type="EMBL" id="BMAO01022150">
    <property type="protein sequence ID" value="GFQ79876.1"/>
    <property type="molecule type" value="Genomic_DNA"/>
</dbReference>